<dbReference type="GO" id="GO:0009897">
    <property type="term" value="C:external side of plasma membrane"/>
    <property type="evidence" value="ECO:0007669"/>
    <property type="project" value="TreeGrafter"/>
</dbReference>
<keyword evidence="10" id="KW-0393">Immunoglobulin domain</keyword>
<accession>A0A3Q2PTE8</accession>
<evidence type="ECO:0000256" key="10">
    <source>
        <dbReference type="ARBA" id="ARBA00023319"/>
    </source>
</evidence>
<dbReference type="InterPro" id="IPR007110">
    <property type="entry name" value="Ig-like_dom"/>
</dbReference>
<dbReference type="GO" id="GO:0042102">
    <property type="term" value="P:positive regulation of T cell proliferation"/>
    <property type="evidence" value="ECO:0007669"/>
    <property type="project" value="TreeGrafter"/>
</dbReference>
<evidence type="ECO:0000256" key="7">
    <source>
        <dbReference type="ARBA" id="ARBA00023157"/>
    </source>
</evidence>
<evidence type="ECO:0000256" key="9">
    <source>
        <dbReference type="ARBA" id="ARBA00023180"/>
    </source>
</evidence>
<dbReference type="GO" id="GO:0006955">
    <property type="term" value="P:immune response"/>
    <property type="evidence" value="ECO:0007669"/>
    <property type="project" value="TreeGrafter"/>
</dbReference>
<keyword evidence="6" id="KW-0472">Membrane</keyword>
<dbReference type="Gene3D" id="2.60.40.10">
    <property type="entry name" value="Immunoglobulins"/>
    <property type="match status" value="1"/>
</dbReference>
<sequence length="159" mass="17616">MQSLTRAIARMSLLLCLQSVSCQIQGFVKKAAFLPCIYSDSKLTNAKVFWRDTSDRNVLDIKDGKEDVSNQNEKYKGRVSSYPEEYSKGNFSITLKNLQLQDSGVYDCFIYSADTHRAVSLIVSAEPTRGPETPAPRGAATKICAHLLLLAAPFLTSFL</sequence>
<dbReference type="Proteomes" id="UP000265000">
    <property type="component" value="Unplaced"/>
</dbReference>
<dbReference type="InterPro" id="IPR013106">
    <property type="entry name" value="Ig_V-set"/>
</dbReference>
<reference evidence="13" key="2">
    <citation type="submission" date="2025-09" db="UniProtKB">
        <authorList>
            <consortium name="Ensembl"/>
        </authorList>
    </citation>
    <scope>IDENTIFICATION</scope>
</reference>
<comment type="subcellular location">
    <subcellularLocation>
        <location evidence="1">Cell membrane</location>
        <topology evidence="1">Single-pass type I membrane protein</topology>
    </subcellularLocation>
</comment>
<keyword evidence="2" id="KW-1003">Cell membrane</keyword>
<feature type="chain" id="PRO_5018688368" evidence="11">
    <location>
        <begin position="23"/>
        <end position="159"/>
    </location>
</feature>
<dbReference type="SMART" id="SM00409">
    <property type="entry name" value="IG"/>
    <property type="match status" value="1"/>
</dbReference>
<reference evidence="13" key="1">
    <citation type="submission" date="2025-08" db="UniProtKB">
        <authorList>
            <consortium name="Ensembl"/>
        </authorList>
    </citation>
    <scope>IDENTIFICATION</scope>
</reference>
<dbReference type="SMART" id="SM00406">
    <property type="entry name" value="IGv"/>
    <property type="match status" value="1"/>
</dbReference>
<dbReference type="InterPro" id="IPR013783">
    <property type="entry name" value="Ig-like_fold"/>
</dbReference>
<evidence type="ECO:0000259" key="12">
    <source>
        <dbReference type="PROSITE" id="PS50835"/>
    </source>
</evidence>
<dbReference type="InterPro" id="IPR003599">
    <property type="entry name" value="Ig_sub"/>
</dbReference>
<feature type="signal peptide" evidence="11">
    <location>
        <begin position="1"/>
        <end position="22"/>
    </location>
</feature>
<dbReference type="STRING" id="8078.ENSFHEP00000017048"/>
<evidence type="ECO:0000313" key="14">
    <source>
        <dbReference type="Proteomes" id="UP000265000"/>
    </source>
</evidence>
<keyword evidence="7" id="KW-1015">Disulfide bond</keyword>
<keyword evidence="5" id="KW-1133">Transmembrane helix</keyword>
<keyword evidence="8" id="KW-0675">Receptor</keyword>
<evidence type="ECO:0000313" key="13">
    <source>
        <dbReference type="Ensembl" id="ENSFHEP00000017048.1"/>
    </source>
</evidence>
<evidence type="ECO:0000256" key="4">
    <source>
        <dbReference type="ARBA" id="ARBA00022729"/>
    </source>
</evidence>
<keyword evidence="3" id="KW-0812">Transmembrane</keyword>
<dbReference type="GeneTree" id="ENSGT01030000235241"/>
<protein>
    <submittedName>
        <fullName evidence="13">CD276 antigen homolog</fullName>
    </submittedName>
</protein>
<dbReference type="PROSITE" id="PS50835">
    <property type="entry name" value="IG_LIKE"/>
    <property type="match status" value="1"/>
</dbReference>
<keyword evidence="14" id="KW-1185">Reference proteome</keyword>
<evidence type="ECO:0000256" key="5">
    <source>
        <dbReference type="ARBA" id="ARBA00022989"/>
    </source>
</evidence>
<dbReference type="InterPro" id="IPR036179">
    <property type="entry name" value="Ig-like_dom_sf"/>
</dbReference>
<organism evidence="13 14">
    <name type="scientific">Fundulus heteroclitus</name>
    <name type="common">Killifish</name>
    <name type="synonym">Mummichog</name>
    <dbReference type="NCBI Taxonomy" id="8078"/>
    <lineage>
        <taxon>Eukaryota</taxon>
        <taxon>Metazoa</taxon>
        <taxon>Chordata</taxon>
        <taxon>Craniata</taxon>
        <taxon>Vertebrata</taxon>
        <taxon>Euteleostomi</taxon>
        <taxon>Actinopterygii</taxon>
        <taxon>Neopterygii</taxon>
        <taxon>Teleostei</taxon>
        <taxon>Neoteleostei</taxon>
        <taxon>Acanthomorphata</taxon>
        <taxon>Ovalentaria</taxon>
        <taxon>Atherinomorphae</taxon>
        <taxon>Cyprinodontiformes</taxon>
        <taxon>Fundulidae</taxon>
        <taxon>Fundulus</taxon>
    </lineage>
</organism>
<evidence type="ECO:0000256" key="6">
    <source>
        <dbReference type="ARBA" id="ARBA00023136"/>
    </source>
</evidence>
<dbReference type="Ensembl" id="ENSFHET00000025626.1">
    <property type="protein sequence ID" value="ENSFHEP00000017048.1"/>
    <property type="gene ID" value="ENSFHEG00000018757.1"/>
</dbReference>
<evidence type="ECO:0000256" key="2">
    <source>
        <dbReference type="ARBA" id="ARBA00022475"/>
    </source>
</evidence>
<keyword evidence="9" id="KW-0325">Glycoprotein</keyword>
<evidence type="ECO:0000256" key="11">
    <source>
        <dbReference type="SAM" id="SignalP"/>
    </source>
</evidence>
<dbReference type="GO" id="GO:0007166">
    <property type="term" value="P:cell surface receptor signaling pathway"/>
    <property type="evidence" value="ECO:0007669"/>
    <property type="project" value="TreeGrafter"/>
</dbReference>
<dbReference type="GO" id="GO:0031295">
    <property type="term" value="P:T cell costimulation"/>
    <property type="evidence" value="ECO:0007669"/>
    <property type="project" value="TreeGrafter"/>
</dbReference>
<dbReference type="Pfam" id="PF07686">
    <property type="entry name" value="V-set"/>
    <property type="match status" value="1"/>
</dbReference>
<keyword evidence="4 11" id="KW-0732">Signal</keyword>
<evidence type="ECO:0000256" key="8">
    <source>
        <dbReference type="ARBA" id="ARBA00023170"/>
    </source>
</evidence>
<proteinExistence type="predicted"/>
<evidence type="ECO:0000256" key="3">
    <source>
        <dbReference type="ARBA" id="ARBA00022692"/>
    </source>
</evidence>
<feature type="domain" description="Ig-like" evidence="12">
    <location>
        <begin position="1"/>
        <end position="120"/>
    </location>
</feature>
<dbReference type="PANTHER" id="PTHR25466">
    <property type="entry name" value="T-LYMPHOCYTE ACTIVATION ANTIGEN"/>
    <property type="match status" value="1"/>
</dbReference>
<dbReference type="GO" id="GO:0071222">
    <property type="term" value="P:cellular response to lipopolysaccharide"/>
    <property type="evidence" value="ECO:0007669"/>
    <property type="project" value="TreeGrafter"/>
</dbReference>
<dbReference type="AlphaFoldDB" id="A0A3Q2PTE8"/>
<dbReference type="PANTHER" id="PTHR25466:SF14">
    <property type="entry name" value="BUTYROPHILIN SUBFAMILY 2 MEMBER A2-LIKE-RELATED"/>
    <property type="match status" value="1"/>
</dbReference>
<evidence type="ECO:0000256" key="1">
    <source>
        <dbReference type="ARBA" id="ARBA00004251"/>
    </source>
</evidence>
<dbReference type="InterPro" id="IPR051713">
    <property type="entry name" value="T-cell_Activation_Regulation"/>
</dbReference>
<dbReference type="SUPFAM" id="SSF48726">
    <property type="entry name" value="Immunoglobulin"/>
    <property type="match status" value="1"/>
</dbReference>
<name>A0A3Q2PTE8_FUNHE</name>
<dbReference type="GO" id="GO:0042130">
    <property type="term" value="P:negative regulation of T cell proliferation"/>
    <property type="evidence" value="ECO:0007669"/>
    <property type="project" value="TreeGrafter"/>
</dbReference>